<keyword evidence="5" id="KW-1185">Reference proteome</keyword>
<organism evidence="4 5">
    <name type="scientific">Lolliginicoccus lacisalsi</name>
    <dbReference type="NCBI Taxonomy" id="2742202"/>
    <lineage>
        <taxon>Bacteria</taxon>
        <taxon>Bacillati</taxon>
        <taxon>Actinomycetota</taxon>
        <taxon>Actinomycetes</taxon>
        <taxon>Mycobacteriales</taxon>
        <taxon>Hoyosellaceae</taxon>
        <taxon>Lolliginicoccus</taxon>
    </lineage>
</organism>
<comment type="caution">
    <text evidence="4">The sequence shown here is derived from an EMBL/GenBank/DDBJ whole genome shotgun (WGS) entry which is preliminary data.</text>
</comment>
<feature type="signal peptide" evidence="2">
    <location>
        <begin position="1"/>
        <end position="29"/>
    </location>
</feature>
<reference evidence="4" key="1">
    <citation type="submission" date="2020-09" db="EMBL/GenBank/DDBJ databases">
        <title>Hoyosella lacisalsi sp. nov., a halotolerant actinobacterium isolated from soil of Lake Gudzhirganskoe.</title>
        <authorList>
            <person name="Yang Q."/>
            <person name="Guo P.Y."/>
            <person name="Liu S.W."/>
            <person name="Li F.N."/>
            <person name="Sun C.H."/>
        </authorList>
    </citation>
    <scope>NUCLEOTIDE SEQUENCE</scope>
    <source>
        <strain evidence="4">G463</strain>
    </source>
</reference>
<evidence type="ECO:0000313" key="4">
    <source>
        <dbReference type="EMBL" id="MBD8507939.1"/>
    </source>
</evidence>
<feature type="domain" description="AMIN-like" evidence="3">
    <location>
        <begin position="111"/>
        <end position="238"/>
    </location>
</feature>
<feature type="compositionally biased region" description="Polar residues" evidence="1">
    <location>
        <begin position="34"/>
        <end position="46"/>
    </location>
</feature>
<dbReference type="EMBL" id="JACYWE010000024">
    <property type="protein sequence ID" value="MBD8507939.1"/>
    <property type="molecule type" value="Genomic_DNA"/>
</dbReference>
<protein>
    <recommendedName>
        <fullName evidence="3">AMIN-like domain-containing protein</fullName>
    </recommendedName>
</protein>
<feature type="region of interest" description="Disordered" evidence="1">
    <location>
        <begin position="32"/>
        <end position="104"/>
    </location>
</feature>
<proteinExistence type="predicted"/>
<feature type="chain" id="PRO_5037158240" description="AMIN-like domain-containing protein" evidence="2">
    <location>
        <begin position="30"/>
        <end position="239"/>
    </location>
</feature>
<accession>A0A927JEM5</accession>
<dbReference type="PROSITE" id="PS51257">
    <property type="entry name" value="PROKAR_LIPOPROTEIN"/>
    <property type="match status" value="1"/>
</dbReference>
<gene>
    <name evidence="4" type="ORF">HT102_15735</name>
</gene>
<dbReference type="Proteomes" id="UP000642993">
    <property type="component" value="Unassembled WGS sequence"/>
</dbReference>
<evidence type="ECO:0000256" key="1">
    <source>
        <dbReference type="SAM" id="MobiDB-lite"/>
    </source>
</evidence>
<dbReference type="RefSeq" id="WP_192040401.1">
    <property type="nucleotide sequence ID" value="NZ_JACYWE010000024.1"/>
</dbReference>
<sequence>MNLRHMRRSALVVPAILILGIAGCGSDDADLPASVTTPEMSPQSAATGADLPDEEPGATENVPSGPEIEETPLQPAPSRPDNNTSRGGSGSAFSGTLGPAAKQSGDGTFLSVTGIRVGEHNGFTRIVVDLAGQGDQPGYDLRYVDAAYAAGSGDPIAVSGDAILAFNVTGWGYPFDTGVDPYSGPKTIGGPASGSVAEIEVGTFNEGVAQMFVGVRGGQREFTAMTLTNPPRVVLDISD</sequence>
<keyword evidence="2" id="KW-0732">Signal</keyword>
<dbReference type="AlphaFoldDB" id="A0A927JEM5"/>
<name>A0A927JEM5_9ACTN</name>
<evidence type="ECO:0000256" key="2">
    <source>
        <dbReference type="SAM" id="SignalP"/>
    </source>
</evidence>
<dbReference type="Pfam" id="PF24837">
    <property type="entry name" value="AMIN-like"/>
    <property type="match status" value="1"/>
</dbReference>
<feature type="compositionally biased region" description="Polar residues" evidence="1">
    <location>
        <begin position="80"/>
        <end position="94"/>
    </location>
</feature>
<evidence type="ECO:0000259" key="3">
    <source>
        <dbReference type="Pfam" id="PF24837"/>
    </source>
</evidence>
<evidence type="ECO:0000313" key="5">
    <source>
        <dbReference type="Proteomes" id="UP000642993"/>
    </source>
</evidence>
<dbReference type="InterPro" id="IPR056303">
    <property type="entry name" value="AMIN-like"/>
</dbReference>